<accession>A0A540VB38</accession>
<keyword evidence="7" id="KW-1185">Reference proteome</keyword>
<dbReference type="Proteomes" id="UP000317371">
    <property type="component" value="Unassembled WGS sequence"/>
</dbReference>
<dbReference type="SUPFAM" id="SSF50324">
    <property type="entry name" value="Inorganic pyrophosphatase"/>
    <property type="match status" value="1"/>
</dbReference>
<name>A0A540VB38_9CHLR</name>
<dbReference type="GO" id="GO:0005737">
    <property type="term" value="C:cytoplasm"/>
    <property type="evidence" value="ECO:0007669"/>
    <property type="project" value="InterPro"/>
</dbReference>
<evidence type="ECO:0000313" key="7">
    <source>
        <dbReference type="Proteomes" id="UP000317371"/>
    </source>
</evidence>
<dbReference type="Pfam" id="PF00719">
    <property type="entry name" value="Pyrophosphatase"/>
    <property type="match status" value="1"/>
</dbReference>
<gene>
    <name evidence="6" type="ORF">FKZ61_19175</name>
</gene>
<dbReference type="EC" id="3.6.1.1" evidence="2"/>
<dbReference type="GO" id="GO:0006796">
    <property type="term" value="P:phosphate-containing compound metabolic process"/>
    <property type="evidence" value="ECO:0007669"/>
    <property type="project" value="InterPro"/>
</dbReference>
<dbReference type="GO" id="GO:0000287">
    <property type="term" value="F:magnesium ion binding"/>
    <property type="evidence" value="ECO:0007669"/>
    <property type="project" value="InterPro"/>
</dbReference>
<dbReference type="AlphaFoldDB" id="A0A540VB38"/>
<evidence type="ECO:0000256" key="4">
    <source>
        <dbReference type="ARBA" id="ARBA00022801"/>
    </source>
</evidence>
<evidence type="ECO:0000256" key="2">
    <source>
        <dbReference type="ARBA" id="ARBA00012146"/>
    </source>
</evidence>
<dbReference type="InterPro" id="IPR036649">
    <property type="entry name" value="Pyrophosphatase_sf"/>
</dbReference>
<comment type="cofactor">
    <cofactor evidence="1">
        <name>Mg(2+)</name>
        <dbReference type="ChEBI" id="CHEBI:18420"/>
    </cofactor>
</comment>
<organism evidence="6 7">
    <name type="scientific">Litorilinea aerophila</name>
    <dbReference type="NCBI Taxonomy" id="1204385"/>
    <lineage>
        <taxon>Bacteria</taxon>
        <taxon>Bacillati</taxon>
        <taxon>Chloroflexota</taxon>
        <taxon>Caldilineae</taxon>
        <taxon>Caldilineales</taxon>
        <taxon>Caldilineaceae</taxon>
        <taxon>Litorilinea</taxon>
    </lineage>
</organism>
<dbReference type="Gene3D" id="3.90.80.10">
    <property type="entry name" value="Inorganic pyrophosphatase"/>
    <property type="match status" value="1"/>
</dbReference>
<dbReference type="InterPro" id="IPR008162">
    <property type="entry name" value="Pyrophosphatase"/>
</dbReference>
<sequence>MKFPPPFYRWRPHPWHGLEPGPNPPSIVHAYIEITPFDLVKYEIDKTTGYLRVDRPQRSSSQPPALYGFIPRTYCDRRVAALASTANRGDGDPLDICVLSERPINRSEVIVTARVVGGLDVNDGGEADDKIIAVLQNDNVWGKARDISDLPEVLVERLRHYFATYKMVPGEQSQLTVERVYDCEHALQVVEAALADYYDEYGG</sequence>
<evidence type="ECO:0000256" key="3">
    <source>
        <dbReference type="ARBA" id="ARBA00022723"/>
    </source>
</evidence>
<dbReference type="OrthoDB" id="5187599at2"/>
<keyword evidence="5" id="KW-0460">Magnesium</keyword>
<reference evidence="6 7" key="1">
    <citation type="submission" date="2019-06" db="EMBL/GenBank/DDBJ databases">
        <title>Genome sequence of Litorilinea aerophila BAA-2444.</title>
        <authorList>
            <person name="Maclea K.S."/>
            <person name="Maurais E.G."/>
            <person name="Iannazzi L.C."/>
        </authorList>
    </citation>
    <scope>NUCLEOTIDE SEQUENCE [LARGE SCALE GENOMIC DNA]</scope>
    <source>
        <strain evidence="6 7">ATCC BAA-2444</strain>
    </source>
</reference>
<dbReference type="CDD" id="cd00412">
    <property type="entry name" value="pyrophosphatase"/>
    <property type="match status" value="1"/>
</dbReference>
<evidence type="ECO:0000256" key="1">
    <source>
        <dbReference type="ARBA" id="ARBA00001946"/>
    </source>
</evidence>
<dbReference type="RefSeq" id="WP_141611773.1">
    <property type="nucleotide sequence ID" value="NZ_VIGC02000030.1"/>
</dbReference>
<proteinExistence type="predicted"/>
<keyword evidence="3" id="KW-0479">Metal-binding</keyword>
<dbReference type="GO" id="GO:0004427">
    <property type="term" value="F:inorganic diphosphate phosphatase activity"/>
    <property type="evidence" value="ECO:0007669"/>
    <property type="project" value="UniProtKB-EC"/>
</dbReference>
<dbReference type="NCBIfam" id="NF001886">
    <property type="entry name" value="PRK00642.1"/>
    <property type="match status" value="1"/>
</dbReference>
<protein>
    <recommendedName>
        <fullName evidence="2">inorganic diphosphatase</fullName>
        <ecNumber evidence="2">3.6.1.1</ecNumber>
    </recommendedName>
</protein>
<comment type="caution">
    <text evidence="6">The sequence shown here is derived from an EMBL/GenBank/DDBJ whole genome shotgun (WGS) entry which is preliminary data.</text>
</comment>
<evidence type="ECO:0000256" key="5">
    <source>
        <dbReference type="ARBA" id="ARBA00022842"/>
    </source>
</evidence>
<evidence type="ECO:0000313" key="6">
    <source>
        <dbReference type="EMBL" id="TQE93974.1"/>
    </source>
</evidence>
<dbReference type="PANTHER" id="PTHR10286">
    <property type="entry name" value="INORGANIC PYROPHOSPHATASE"/>
    <property type="match status" value="1"/>
</dbReference>
<keyword evidence="4 6" id="KW-0378">Hydrolase</keyword>
<dbReference type="InParanoid" id="A0A540VB38"/>
<dbReference type="EMBL" id="VIGC01000030">
    <property type="protein sequence ID" value="TQE93974.1"/>
    <property type="molecule type" value="Genomic_DNA"/>
</dbReference>
<dbReference type="PROSITE" id="PS00387">
    <property type="entry name" value="PPASE"/>
    <property type="match status" value="1"/>
</dbReference>